<name>A0A239PN29_9RHOB</name>
<keyword evidence="2" id="KW-1185">Reference proteome</keyword>
<reference evidence="1 2" key="1">
    <citation type="submission" date="2017-07" db="EMBL/GenBank/DDBJ databases">
        <authorList>
            <person name="Sun Z.S."/>
            <person name="Albrecht U."/>
            <person name="Echele G."/>
            <person name="Lee C.C."/>
        </authorList>
    </citation>
    <scope>NUCLEOTIDE SEQUENCE [LARGE SCALE GENOMIC DNA]</scope>
    <source>
        <strain evidence="1 2">DSM 14827</strain>
    </source>
</reference>
<dbReference type="EMBL" id="FZQB01000002">
    <property type="protein sequence ID" value="SNT71518.1"/>
    <property type="molecule type" value="Genomic_DNA"/>
</dbReference>
<evidence type="ECO:0000313" key="1">
    <source>
        <dbReference type="EMBL" id="SNT71518.1"/>
    </source>
</evidence>
<gene>
    <name evidence="1" type="ORF">SAMN05444959_10226</name>
</gene>
<organism evidence="1 2">
    <name type="scientific">Paracoccus seriniphilus</name>
    <dbReference type="NCBI Taxonomy" id="184748"/>
    <lineage>
        <taxon>Bacteria</taxon>
        <taxon>Pseudomonadati</taxon>
        <taxon>Pseudomonadota</taxon>
        <taxon>Alphaproteobacteria</taxon>
        <taxon>Rhodobacterales</taxon>
        <taxon>Paracoccaceae</taxon>
        <taxon>Paracoccus</taxon>
    </lineage>
</organism>
<accession>A0A239PN29</accession>
<evidence type="ECO:0000313" key="2">
    <source>
        <dbReference type="Proteomes" id="UP000198307"/>
    </source>
</evidence>
<sequence length="132" mass="14632">MTKRKTGDHPDLKMVNPNAAVIDIGSTMHMAAVIPDTDTMPVRAYMRQRERLCALVVIGVNARGEKHFLAIEDGVRESTQSWREVLLGLKTAASMLRNWRSAMGLWNFGQLLRKSVPPPGNSAAGCIRRATF</sequence>
<proteinExistence type="predicted"/>
<dbReference type="Proteomes" id="UP000198307">
    <property type="component" value="Unassembled WGS sequence"/>
</dbReference>
<dbReference type="AlphaFoldDB" id="A0A239PN29"/>
<protein>
    <submittedName>
        <fullName evidence="1">Transposase, Mutator family</fullName>
    </submittedName>
</protein>